<dbReference type="Pfam" id="PF23148">
    <property type="entry name" value="Gp77"/>
    <property type="match status" value="1"/>
</dbReference>
<dbReference type="RefSeq" id="WP_144360032.1">
    <property type="nucleotide sequence ID" value="NZ_VMNH01000023.1"/>
</dbReference>
<gene>
    <name evidence="1" type="ORF">FHP88_15690</name>
</gene>
<dbReference type="AlphaFoldDB" id="A0A557S0D4"/>
<accession>A0A557S0D4</accession>
<evidence type="ECO:0000313" key="2">
    <source>
        <dbReference type="Proteomes" id="UP000316649"/>
    </source>
</evidence>
<comment type="caution">
    <text evidence="1">The sequence shown here is derived from an EMBL/GenBank/DDBJ whole genome shotgun (WGS) entry which is preliminary data.</text>
</comment>
<dbReference type="InterPro" id="IPR056928">
    <property type="entry name" value="Gp77-like"/>
</dbReference>
<keyword evidence="2" id="KW-1185">Reference proteome</keyword>
<dbReference type="Proteomes" id="UP000316649">
    <property type="component" value="Unassembled WGS sequence"/>
</dbReference>
<protein>
    <submittedName>
        <fullName evidence="1">Uncharacterized protein</fullName>
    </submittedName>
</protein>
<name>A0A557S0D4_9GAMM</name>
<proteinExistence type="predicted"/>
<evidence type="ECO:0000313" key="1">
    <source>
        <dbReference type="EMBL" id="TVO70895.1"/>
    </source>
</evidence>
<sequence length="98" mass="10634">MIPISDTPPLHPTSAKWYWLKWNDQELQGATIALSTWSTSGGLDIVDQAINGQMTGVKVSAAVGAVEGQYVELDLEIQTSAGETLHEQMIIEISKKGH</sequence>
<reference evidence="1 2" key="1">
    <citation type="submission" date="2019-07" db="EMBL/GenBank/DDBJ databases">
        <title>The pathways for chlorine oxyanion respiration interact through the shared metabolite chlorate.</title>
        <authorList>
            <person name="Barnum T.P."/>
            <person name="Cheng Y."/>
            <person name="Hill K.A."/>
            <person name="Lucas L.N."/>
            <person name="Carlson H.K."/>
            <person name="Coates J.D."/>
        </authorList>
    </citation>
    <scope>NUCLEOTIDE SEQUENCE [LARGE SCALE GENOMIC DNA]</scope>
    <source>
        <strain evidence="1 2">BK-1</strain>
    </source>
</reference>
<dbReference type="EMBL" id="VMNH01000023">
    <property type="protein sequence ID" value="TVO70895.1"/>
    <property type="molecule type" value="Genomic_DNA"/>
</dbReference>
<organism evidence="1 2">
    <name type="scientific">Sedimenticola selenatireducens</name>
    <dbReference type="NCBI Taxonomy" id="191960"/>
    <lineage>
        <taxon>Bacteria</taxon>
        <taxon>Pseudomonadati</taxon>
        <taxon>Pseudomonadota</taxon>
        <taxon>Gammaproteobacteria</taxon>
        <taxon>Chromatiales</taxon>
        <taxon>Sedimenticolaceae</taxon>
        <taxon>Sedimenticola</taxon>
    </lineage>
</organism>